<keyword evidence="1" id="KW-0812">Transmembrane</keyword>
<organism evidence="2 3">
    <name type="scientific">Cupriavidus necator</name>
    <name type="common">Alcaligenes eutrophus</name>
    <name type="synonym">Ralstonia eutropha</name>
    <dbReference type="NCBI Taxonomy" id="106590"/>
    <lineage>
        <taxon>Bacteria</taxon>
        <taxon>Pseudomonadati</taxon>
        <taxon>Pseudomonadota</taxon>
        <taxon>Betaproteobacteria</taxon>
        <taxon>Burkholderiales</taxon>
        <taxon>Burkholderiaceae</taxon>
        <taxon>Cupriavidus</taxon>
    </lineage>
</organism>
<proteinExistence type="predicted"/>
<protein>
    <submittedName>
        <fullName evidence="2">Uncharacterized protein</fullName>
    </submittedName>
</protein>
<keyword evidence="1" id="KW-0472">Membrane</keyword>
<comment type="caution">
    <text evidence="2">The sequence shown here is derived from an EMBL/GenBank/DDBJ whole genome shotgun (WGS) entry which is preliminary data.</text>
</comment>
<evidence type="ECO:0000256" key="1">
    <source>
        <dbReference type="SAM" id="Phobius"/>
    </source>
</evidence>
<evidence type="ECO:0000313" key="3">
    <source>
        <dbReference type="Proteomes" id="UP000253501"/>
    </source>
</evidence>
<dbReference type="EMBL" id="QDHA01000006">
    <property type="protein sequence ID" value="RCJ10136.1"/>
    <property type="molecule type" value="Genomic_DNA"/>
</dbReference>
<name>A0A367PSV0_CUPNE</name>
<accession>A0A367PSV0</accession>
<dbReference type="AlphaFoldDB" id="A0A367PSV0"/>
<sequence length="482" mass="51248">MSAGSLLFPAYAAGISHAFLVQNSGWMEPFYSDPKSSLKPLVAAVADAVTTPDDPVSLLAFSQSSADNVSPRLLGQGAGAGSVSQWLAPLGVARKGTGAALADTDFQEAITKTITGPLRSTSGIVWIFTNNRNSPGNDQATAARNRDFYRLLHVEPSIAKTLVFPLKMPVKGKQYEAQGLMVYALAYGEPASKALDEILRSGRLSKVLTRPPARLKPLDADAVRIVPELVKNNPEIQASIGADQRTLVLDVDAGKLAPIVTLKAALQNLFYPYVIQHAKVNAGLDARGRTLQVQVMPTDVEALQPGEHKAVDVQFQLPLDSVPSAWSPQAIAAMGKKVLIPMTVALGLADQQLVLADQFKAELANLFPGDPISEIFAVPANVLTSEARVPVLLRVQYPLLPVIVILGAVLAIVGALAGLALISGRSRRYAIVVDDMRRNVVLKPFSSLKVNNDIGQPVGVLKRGLSKPKVVAVEDGHTLSIA</sequence>
<feature type="transmembrane region" description="Helical" evidence="1">
    <location>
        <begin position="399"/>
        <end position="422"/>
    </location>
</feature>
<dbReference type="Proteomes" id="UP000253501">
    <property type="component" value="Unassembled WGS sequence"/>
</dbReference>
<keyword evidence="1" id="KW-1133">Transmembrane helix</keyword>
<evidence type="ECO:0000313" key="2">
    <source>
        <dbReference type="EMBL" id="RCJ10136.1"/>
    </source>
</evidence>
<reference evidence="2 3" key="1">
    <citation type="submission" date="2018-04" db="EMBL/GenBank/DDBJ databases">
        <title>Cupriavidus necator CR12 genome sequencing and assembly.</title>
        <authorList>
            <person name="Ben Fekih I."/>
            <person name="Mazhar H.S."/>
            <person name="Bello S.K."/>
            <person name="Rensing C."/>
        </authorList>
    </citation>
    <scope>NUCLEOTIDE SEQUENCE [LARGE SCALE GENOMIC DNA]</scope>
    <source>
        <strain evidence="2 3">CR12</strain>
    </source>
</reference>
<gene>
    <name evidence="2" type="ORF">DDK22_02035</name>
</gene>